<evidence type="ECO:0000256" key="5">
    <source>
        <dbReference type="ARBA" id="ARBA00022490"/>
    </source>
</evidence>
<dbReference type="Proteomes" id="UP001150538">
    <property type="component" value="Unassembled WGS sequence"/>
</dbReference>
<dbReference type="PANTHER" id="PTHR46009:SF1">
    <property type="entry name" value="VACUOLAR PROTEIN SORTING-ASSOCIATED PROTEIN VTA1 HOMOLOG"/>
    <property type="match status" value="1"/>
</dbReference>
<evidence type="ECO:0000256" key="2">
    <source>
        <dbReference type="ARBA" id="ARBA00004496"/>
    </source>
</evidence>
<dbReference type="OrthoDB" id="391137at2759"/>
<feature type="domain" description="Vta1/callose synthase N-terminal" evidence="10">
    <location>
        <begin position="11"/>
        <end position="157"/>
    </location>
</feature>
<dbReference type="GO" id="GO:0010008">
    <property type="term" value="C:endosome membrane"/>
    <property type="evidence" value="ECO:0007669"/>
    <property type="project" value="UniProtKB-SubCell"/>
</dbReference>
<keyword evidence="13" id="KW-1185">Reference proteome</keyword>
<dbReference type="PANTHER" id="PTHR46009">
    <property type="entry name" value="VACUOLAR PROTEIN SORTING-ASSOCIATED PROTEIN VTA1 HOMOLOG"/>
    <property type="match status" value="1"/>
</dbReference>
<evidence type="ECO:0008006" key="14">
    <source>
        <dbReference type="Google" id="ProtNLM"/>
    </source>
</evidence>
<dbReference type="Gene3D" id="1.25.40.270">
    <property type="entry name" value="Vacuolar protein sorting-associated protein vta1"/>
    <property type="match status" value="1"/>
</dbReference>
<dbReference type="AlphaFoldDB" id="A0A9W8DWV7"/>
<keyword evidence="4" id="KW-0813">Transport</keyword>
<proteinExistence type="inferred from homology"/>
<feature type="compositionally biased region" description="Pro residues" evidence="9">
    <location>
        <begin position="325"/>
        <end position="335"/>
    </location>
</feature>
<evidence type="ECO:0000256" key="8">
    <source>
        <dbReference type="ARBA" id="ARBA00023136"/>
    </source>
</evidence>
<comment type="caution">
    <text evidence="12">The sequence shown here is derived from an EMBL/GenBank/DDBJ whole genome shotgun (WGS) entry which is preliminary data.</text>
</comment>
<sequence>MSQPIPPKLNSIKPYLLRAKEIYDREPVIAYFCKYYATKLAIQGDNKDEEVLQFISSLLDDVEKTKTTLDGDPKWQEIIKDNNTAATYFENFALKIFARADTEDRDGKATKVTARNFLISSQFLEVMAVFGELEQGSQEKVKYAKWKATDIVKCIKEGRRPNPGPPGDLKAKEKSPANTEAEATQPRRPSAKEIMDWPSPPAQAEKPLSSDDLKDKPMMSQNSPHSQSYVYPSISSSTTLASPAPSISDQPIQFPGIQEPNAHYPRSQTYIPQQQQQPQFQQHGQPSSNTHSYTNEQFPGYPNSNIRNSPSHSGQNIYPSQSQTLPPPHNAPPEPSARITTSNEQASTNFILDSVIAKQAQKHARWAISALEYDDVQTAIDNLEKAISTLKTSRG</sequence>
<keyword evidence="6" id="KW-0967">Endosome</keyword>
<dbReference type="InterPro" id="IPR041212">
    <property type="entry name" value="Vta1_C"/>
</dbReference>
<accession>A0A9W8DWV7</accession>
<evidence type="ECO:0000256" key="7">
    <source>
        <dbReference type="ARBA" id="ARBA00022927"/>
    </source>
</evidence>
<evidence type="ECO:0000256" key="3">
    <source>
        <dbReference type="ARBA" id="ARBA00007895"/>
    </source>
</evidence>
<dbReference type="Pfam" id="PF18097">
    <property type="entry name" value="Vta1_C"/>
    <property type="match status" value="1"/>
</dbReference>
<evidence type="ECO:0000256" key="9">
    <source>
        <dbReference type="SAM" id="MobiDB-lite"/>
    </source>
</evidence>
<gene>
    <name evidence="12" type="ORF">H4219_000796</name>
</gene>
<feature type="domain" description="Vta1 C-terminal" evidence="11">
    <location>
        <begin position="358"/>
        <end position="390"/>
    </location>
</feature>
<dbReference type="Pfam" id="PF04652">
    <property type="entry name" value="Vta1"/>
    <property type="match status" value="1"/>
</dbReference>
<dbReference type="Gene3D" id="1.20.5.420">
    <property type="entry name" value="Immunoglobulin FC, subunit C"/>
    <property type="match status" value="1"/>
</dbReference>
<evidence type="ECO:0000256" key="1">
    <source>
        <dbReference type="ARBA" id="ARBA00004481"/>
    </source>
</evidence>
<keyword evidence="8" id="KW-0472">Membrane</keyword>
<comment type="subcellular location">
    <subcellularLocation>
        <location evidence="2">Cytoplasm</location>
    </subcellularLocation>
    <subcellularLocation>
        <location evidence="1">Endosome membrane</location>
        <topology evidence="1">Peripheral membrane protein</topology>
    </subcellularLocation>
</comment>
<reference evidence="12" key="1">
    <citation type="submission" date="2022-07" db="EMBL/GenBank/DDBJ databases">
        <title>Phylogenomic reconstructions and comparative analyses of Kickxellomycotina fungi.</title>
        <authorList>
            <person name="Reynolds N.K."/>
            <person name="Stajich J.E."/>
            <person name="Barry K."/>
            <person name="Grigoriev I.V."/>
            <person name="Crous P."/>
            <person name="Smith M.E."/>
        </authorList>
    </citation>
    <scope>NUCLEOTIDE SEQUENCE</scope>
    <source>
        <strain evidence="12">NBRC 100468</strain>
    </source>
</reference>
<dbReference type="GO" id="GO:0015031">
    <property type="term" value="P:protein transport"/>
    <property type="evidence" value="ECO:0007669"/>
    <property type="project" value="UniProtKB-KW"/>
</dbReference>
<evidence type="ECO:0000256" key="6">
    <source>
        <dbReference type="ARBA" id="ARBA00022753"/>
    </source>
</evidence>
<dbReference type="GO" id="GO:0005771">
    <property type="term" value="C:multivesicular body"/>
    <property type="evidence" value="ECO:0007669"/>
    <property type="project" value="TreeGrafter"/>
</dbReference>
<dbReference type="EMBL" id="JANBPU010000006">
    <property type="protein sequence ID" value="KAJ1921197.1"/>
    <property type="molecule type" value="Genomic_DNA"/>
</dbReference>
<evidence type="ECO:0000313" key="12">
    <source>
        <dbReference type="EMBL" id="KAJ1921197.1"/>
    </source>
</evidence>
<feature type="compositionally biased region" description="Basic and acidic residues" evidence="9">
    <location>
        <begin position="208"/>
        <end position="217"/>
    </location>
</feature>
<feature type="compositionally biased region" description="Polar residues" evidence="9">
    <location>
        <begin position="287"/>
        <end position="324"/>
    </location>
</feature>
<evidence type="ECO:0000256" key="4">
    <source>
        <dbReference type="ARBA" id="ARBA00022448"/>
    </source>
</evidence>
<keyword evidence="5" id="KW-0963">Cytoplasm</keyword>
<evidence type="ECO:0000313" key="13">
    <source>
        <dbReference type="Proteomes" id="UP001150538"/>
    </source>
</evidence>
<feature type="compositionally biased region" description="Low complexity" evidence="9">
    <location>
        <begin position="265"/>
        <end position="286"/>
    </location>
</feature>
<dbReference type="InterPro" id="IPR023175">
    <property type="entry name" value="Vta1/CALS_N_sf"/>
</dbReference>
<dbReference type="GO" id="GO:0032511">
    <property type="term" value="P:late endosome to vacuole transport via multivesicular body sorting pathway"/>
    <property type="evidence" value="ECO:0007669"/>
    <property type="project" value="InterPro"/>
</dbReference>
<evidence type="ECO:0000259" key="11">
    <source>
        <dbReference type="Pfam" id="PF18097"/>
    </source>
</evidence>
<dbReference type="InterPro" id="IPR039431">
    <property type="entry name" value="Vta1/CALS_N"/>
</dbReference>
<feature type="region of interest" description="Disordered" evidence="9">
    <location>
        <begin position="156"/>
        <end position="341"/>
    </location>
</feature>
<keyword evidence="7" id="KW-0653">Protein transport</keyword>
<protein>
    <recommendedName>
        <fullName evidence="14">DUF605-domain-containing protein</fullName>
    </recommendedName>
</protein>
<dbReference type="InterPro" id="IPR044538">
    <property type="entry name" value="Vta1-like"/>
</dbReference>
<comment type="similarity">
    <text evidence="3">Belongs to the VTA1 family.</text>
</comment>
<evidence type="ECO:0000259" key="10">
    <source>
        <dbReference type="Pfam" id="PF04652"/>
    </source>
</evidence>
<name>A0A9W8DWV7_9FUNG</name>
<organism evidence="12 13">
    <name type="scientific">Mycoemilia scoparia</name>
    <dbReference type="NCBI Taxonomy" id="417184"/>
    <lineage>
        <taxon>Eukaryota</taxon>
        <taxon>Fungi</taxon>
        <taxon>Fungi incertae sedis</taxon>
        <taxon>Zoopagomycota</taxon>
        <taxon>Kickxellomycotina</taxon>
        <taxon>Kickxellomycetes</taxon>
        <taxon>Kickxellales</taxon>
        <taxon>Kickxellaceae</taxon>
        <taxon>Mycoemilia</taxon>
    </lineage>
</organism>
<feature type="compositionally biased region" description="Low complexity" evidence="9">
    <location>
        <begin position="226"/>
        <end position="248"/>
    </location>
</feature>